<evidence type="ECO:0000313" key="3">
    <source>
        <dbReference type="Proteomes" id="UP000664795"/>
    </source>
</evidence>
<protein>
    <submittedName>
        <fullName evidence="2">Uncharacterized protein</fullName>
    </submittedName>
</protein>
<dbReference type="RefSeq" id="WP_207337128.1">
    <property type="nucleotide sequence ID" value="NZ_JAFMYU010000017.1"/>
</dbReference>
<accession>A0A939G791</accession>
<comment type="caution">
    <text evidence="2">The sequence shown here is derived from an EMBL/GenBank/DDBJ whole genome shotgun (WGS) entry which is preliminary data.</text>
</comment>
<gene>
    <name evidence="2" type="ORF">J2I48_19305</name>
</gene>
<feature type="compositionally biased region" description="Pro residues" evidence="1">
    <location>
        <begin position="100"/>
        <end position="119"/>
    </location>
</feature>
<feature type="region of interest" description="Disordered" evidence="1">
    <location>
        <begin position="100"/>
        <end position="134"/>
    </location>
</feature>
<reference evidence="2 3" key="1">
    <citation type="submission" date="2021-03" db="EMBL/GenBank/DDBJ databases">
        <title>Fibrella sp. HMF5036 genome sequencing and assembly.</title>
        <authorList>
            <person name="Kang H."/>
            <person name="Kim H."/>
            <person name="Bae S."/>
            <person name="Joh K."/>
        </authorList>
    </citation>
    <scope>NUCLEOTIDE SEQUENCE [LARGE SCALE GENOMIC DNA]</scope>
    <source>
        <strain evidence="2 3">HMF5036</strain>
    </source>
</reference>
<sequence>MSAKAFYQTFYQTEQLFRRADEALTFPARYDTPHELLSPPAFDETTVIDTEVIDSEPIIITINDPVLPAAPVTVQAPVPTEPITTPPIPAEQPVVMVAPPPTEPASVPAPQPVVAPPVSSPTDTKPPVSRKPASPQIGQKVLILVDDELLPSDLLFLEKILKAVHLDIEGVDLLNVHGTSNVNFQELLSGKYIHHFFTFGVPFSRINLDILMDRYQPVRFDGITFLMADPLPAIETDVALKKKLWEALKKIFLWR</sequence>
<keyword evidence="3" id="KW-1185">Reference proteome</keyword>
<dbReference type="AlphaFoldDB" id="A0A939G791"/>
<organism evidence="2 3">
    <name type="scientific">Fibrella aquatilis</name>
    <dbReference type="NCBI Taxonomy" id="2817059"/>
    <lineage>
        <taxon>Bacteria</taxon>
        <taxon>Pseudomonadati</taxon>
        <taxon>Bacteroidota</taxon>
        <taxon>Cytophagia</taxon>
        <taxon>Cytophagales</taxon>
        <taxon>Spirosomataceae</taxon>
        <taxon>Fibrella</taxon>
    </lineage>
</organism>
<dbReference type="Proteomes" id="UP000664795">
    <property type="component" value="Unassembled WGS sequence"/>
</dbReference>
<evidence type="ECO:0000256" key="1">
    <source>
        <dbReference type="SAM" id="MobiDB-lite"/>
    </source>
</evidence>
<dbReference type="EMBL" id="JAFMYU010000017">
    <property type="protein sequence ID" value="MBO0933166.1"/>
    <property type="molecule type" value="Genomic_DNA"/>
</dbReference>
<name>A0A939G791_9BACT</name>
<evidence type="ECO:0000313" key="2">
    <source>
        <dbReference type="EMBL" id="MBO0933166.1"/>
    </source>
</evidence>
<proteinExistence type="predicted"/>